<sequence length="318" mass="35899">MMYFCFLVYFLVIFWIQGGETQFENKFVIRTNATSVLPNEPYTITCYSTSYNSFNLTKNHTNIVQRFERKCQFETGVNENDYECIPTSAYPRYELTLTVLHGEKYPTTAQWDCVHPKDDRIYSSVNITVRNSDPRRTTTHHDKTASPTQPPRQSSSSSPPGQPPVSSTNNVDKQPNIILIAIVCSVVVCVLVITVIAVMFVYNKRKKDLAKLGSTRPIAREPMRFQDDGTYVKVDKLPPPKYDWNVRDEDFVSLHETLQVDSVPESSNPNFDASKVYGVVCKNSVANSKDPYGGDEAGKSNPNFDADKVYGVVDKSAN</sequence>
<dbReference type="CTD" id="20250201"/>
<evidence type="ECO:0000313" key="4">
    <source>
        <dbReference type="EMBL" id="ESO83328.1"/>
    </source>
</evidence>
<dbReference type="KEGG" id="lgi:LOTGIDRAFT_236615"/>
<dbReference type="EMBL" id="KB203711">
    <property type="protein sequence ID" value="ESO83328.1"/>
    <property type="molecule type" value="Genomic_DNA"/>
</dbReference>
<keyword evidence="5" id="KW-1185">Reference proteome</keyword>
<organism evidence="4 5">
    <name type="scientific">Lottia gigantea</name>
    <name type="common">Giant owl limpet</name>
    <dbReference type="NCBI Taxonomy" id="225164"/>
    <lineage>
        <taxon>Eukaryota</taxon>
        <taxon>Metazoa</taxon>
        <taxon>Spiralia</taxon>
        <taxon>Lophotrochozoa</taxon>
        <taxon>Mollusca</taxon>
        <taxon>Gastropoda</taxon>
        <taxon>Patellogastropoda</taxon>
        <taxon>Lottioidea</taxon>
        <taxon>Lottiidae</taxon>
        <taxon>Lottia</taxon>
    </lineage>
</organism>
<feature type="compositionally biased region" description="Low complexity" evidence="1">
    <location>
        <begin position="151"/>
        <end position="167"/>
    </location>
</feature>
<evidence type="ECO:0000313" key="5">
    <source>
        <dbReference type="Proteomes" id="UP000030746"/>
    </source>
</evidence>
<keyword evidence="2" id="KW-0812">Transmembrane</keyword>
<evidence type="ECO:0000256" key="2">
    <source>
        <dbReference type="SAM" id="Phobius"/>
    </source>
</evidence>
<dbReference type="HOGENOM" id="CLU_875192_0_0_1"/>
<dbReference type="Proteomes" id="UP000030746">
    <property type="component" value="Unassembled WGS sequence"/>
</dbReference>
<accession>V3YYW5</accession>
<keyword evidence="3" id="KW-0732">Signal</keyword>
<feature type="transmembrane region" description="Helical" evidence="2">
    <location>
        <begin position="177"/>
        <end position="202"/>
    </location>
</feature>
<keyword evidence="2" id="KW-0472">Membrane</keyword>
<feature type="chain" id="PRO_5004715891" evidence="3">
    <location>
        <begin position="22"/>
        <end position="318"/>
    </location>
</feature>
<feature type="region of interest" description="Disordered" evidence="1">
    <location>
        <begin position="125"/>
        <end position="170"/>
    </location>
</feature>
<evidence type="ECO:0000256" key="3">
    <source>
        <dbReference type="SAM" id="SignalP"/>
    </source>
</evidence>
<feature type="region of interest" description="Disordered" evidence="1">
    <location>
        <begin position="286"/>
        <end position="305"/>
    </location>
</feature>
<dbReference type="AlphaFoldDB" id="V3YYW5"/>
<keyword evidence="2" id="KW-1133">Transmembrane helix</keyword>
<evidence type="ECO:0000256" key="1">
    <source>
        <dbReference type="SAM" id="MobiDB-lite"/>
    </source>
</evidence>
<gene>
    <name evidence="4" type="ORF">LOTGIDRAFT_236615</name>
</gene>
<dbReference type="GeneID" id="20250201"/>
<proteinExistence type="predicted"/>
<feature type="compositionally biased region" description="Basic and acidic residues" evidence="1">
    <location>
        <begin position="132"/>
        <end position="144"/>
    </location>
</feature>
<name>V3YYW5_LOTGI</name>
<protein>
    <submittedName>
        <fullName evidence="4">Uncharacterized protein</fullName>
    </submittedName>
</protein>
<reference evidence="4 5" key="1">
    <citation type="journal article" date="2013" name="Nature">
        <title>Insights into bilaterian evolution from three spiralian genomes.</title>
        <authorList>
            <person name="Simakov O."/>
            <person name="Marletaz F."/>
            <person name="Cho S.J."/>
            <person name="Edsinger-Gonzales E."/>
            <person name="Havlak P."/>
            <person name="Hellsten U."/>
            <person name="Kuo D.H."/>
            <person name="Larsson T."/>
            <person name="Lv J."/>
            <person name="Arendt D."/>
            <person name="Savage R."/>
            <person name="Osoegawa K."/>
            <person name="de Jong P."/>
            <person name="Grimwood J."/>
            <person name="Chapman J.A."/>
            <person name="Shapiro H."/>
            <person name="Aerts A."/>
            <person name="Otillar R.P."/>
            <person name="Terry A.Y."/>
            <person name="Boore J.L."/>
            <person name="Grigoriev I.V."/>
            <person name="Lindberg D.R."/>
            <person name="Seaver E.C."/>
            <person name="Weisblat D.A."/>
            <person name="Putnam N.H."/>
            <person name="Rokhsar D.S."/>
        </authorList>
    </citation>
    <scope>NUCLEOTIDE SEQUENCE [LARGE SCALE GENOMIC DNA]</scope>
</reference>
<feature type="signal peptide" evidence="3">
    <location>
        <begin position="1"/>
        <end position="21"/>
    </location>
</feature>
<dbReference type="RefSeq" id="XP_009065934.1">
    <property type="nucleotide sequence ID" value="XM_009067686.1"/>
</dbReference>